<dbReference type="InterPro" id="IPR001841">
    <property type="entry name" value="Znf_RING"/>
</dbReference>
<evidence type="ECO:0000256" key="10">
    <source>
        <dbReference type="ARBA" id="ARBA00022771"/>
    </source>
</evidence>
<keyword evidence="7" id="KW-0808">Transferase</keyword>
<dbReference type="PROSITE" id="PS51873">
    <property type="entry name" value="TRIAD"/>
    <property type="match status" value="1"/>
</dbReference>
<sequence>MKKNPPEIGVHKFKPSGSDAKTEVGAFSDSFVCEICAEPKSVYDSFGIKNCSHTYCSDCVINYVASKLQDNVTTVGCPVPDCRGSLEPEHCHSILPPELFIRWGKALCEAVFADCDDQSMVFYCPFKDCSAMLIDDGGEAVRESECPHCWRLFCAQCKVPWHAEIGCEEFRKLNKDERGREDLMLRKLAKDNKWRRCPKCRFYVERSEGCMFMKCRCGTAFCYRCGKKLSKDHGHFCPSCKT</sequence>
<protein>
    <recommendedName>
        <fullName evidence="6">RBR-type E3 ubiquitin transferase</fullName>
        <ecNumber evidence="6">2.3.2.31</ecNumber>
    </recommendedName>
</protein>
<proteinExistence type="inferred from homology"/>
<keyword evidence="17" id="KW-1185">Reference proteome</keyword>
<evidence type="ECO:0000256" key="3">
    <source>
        <dbReference type="ARBA" id="ARBA00003976"/>
    </source>
</evidence>
<dbReference type="EMBL" id="JBEDUW010000001">
    <property type="protein sequence ID" value="KAK9948160.1"/>
    <property type="molecule type" value="Genomic_DNA"/>
</dbReference>
<name>A0AAW1YHP1_RUBAR</name>
<evidence type="ECO:0000259" key="14">
    <source>
        <dbReference type="PROSITE" id="PS50089"/>
    </source>
</evidence>
<dbReference type="SUPFAM" id="SSF57850">
    <property type="entry name" value="RING/U-box"/>
    <property type="match status" value="3"/>
</dbReference>
<evidence type="ECO:0000256" key="7">
    <source>
        <dbReference type="ARBA" id="ARBA00022679"/>
    </source>
</evidence>
<feature type="domain" description="RING-type" evidence="15">
    <location>
        <begin position="29"/>
        <end position="241"/>
    </location>
</feature>
<dbReference type="Gene3D" id="1.20.120.1750">
    <property type="match status" value="1"/>
</dbReference>
<dbReference type="CDD" id="cd22582">
    <property type="entry name" value="BRcat_RBR_unk"/>
    <property type="match status" value="1"/>
</dbReference>
<evidence type="ECO:0000256" key="6">
    <source>
        <dbReference type="ARBA" id="ARBA00012251"/>
    </source>
</evidence>
<dbReference type="GO" id="GO:0008270">
    <property type="term" value="F:zinc ion binding"/>
    <property type="evidence" value="ECO:0007669"/>
    <property type="project" value="UniProtKB-KW"/>
</dbReference>
<evidence type="ECO:0000256" key="2">
    <source>
        <dbReference type="ARBA" id="ARBA00001947"/>
    </source>
</evidence>
<comment type="cofactor">
    <cofactor evidence="2">
        <name>Zn(2+)</name>
        <dbReference type="ChEBI" id="CHEBI:29105"/>
    </cofactor>
</comment>
<evidence type="ECO:0000313" key="16">
    <source>
        <dbReference type="EMBL" id="KAK9948160.1"/>
    </source>
</evidence>
<dbReference type="AlphaFoldDB" id="A0AAW1YHP1"/>
<keyword evidence="11" id="KW-0833">Ubl conjugation pathway</keyword>
<evidence type="ECO:0000259" key="15">
    <source>
        <dbReference type="PROSITE" id="PS51873"/>
    </source>
</evidence>
<gene>
    <name evidence="16" type="ORF">M0R45_003748</name>
</gene>
<evidence type="ECO:0000256" key="5">
    <source>
        <dbReference type="ARBA" id="ARBA00005884"/>
    </source>
</evidence>
<dbReference type="InterPro" id="IPR017907">
    <property type="entry name" value="Znf_RING_CS"/>
</dbReference>
<accession>A0AAW1YHP1</accession>
<dbReference type="InterPro" id="IPR018957">
    <property type="entry name" value="Znf_C3HC4_RING-type"/>
</dbReference>
<keyword evidence="12" id="KW-0862">Zinc</keyword>
<evidence type="ECO:0000313" key="17">
    <source>
        <dbReference type="Proteomes" id="UP001457282"/>
    </source>
</evidence>
<keyword evidence="9" id="KW-0677">Repeat</keyword>
<evidence type="ECO:0000256" key="4">
    <source>
        <dbReference type="ARBA" id="ARBA00004906"/>
    </source>
</evidence>
<dbReference type="SMART" id="SM00647">
    <property type="entry name" value="IBR"/>
    <property type="match status" value="2"/>
</dbReference>
<comment type="similarity">
    <text evidence="5">Belongs to the RBR family. Ariadne subfamily.</text>
</comment>
<dbReference type="GO" id="GO:0061630">
    <property type="term" value="F:ubiquitin protein ligase activity"/>
    <property type="evidence" value="ECO:0007669"/>
    <property type="project" value="UniProtKB-EC"/>
</dbReference>
<evidence type="ECO:0000256" key="12">
    <source>
        <dbReference type="ARBA" id="ARBA00022833"/>
    </source>
</evidence>
<dbReference type="FunFam" id="3.30.40.10:FF:000230">
    <property type="entry name" value="RBR-type E3 ubiquitin transferase"/>
    <property type="match status" value="1"/>
</dbReference>
<evidence type="ECO:0000256" key="8">
    <source>
        <dbReference type="ARBA" id="ARBA00022723"/>
    </source>
</evidence>
<reference evidence="16 17" key="1">
    <citation type="journal article" date="2023" name="G3 (Bethesda)">
        <title>A chromosome-length genome assembly and annotation of blackberry (Rubus argutus, cv. 'Hillquist').</title>
        <authorList>
            <person name="Bruna T."/>
            <person name="Aryal R."/>
            <person name="Dudchenko O."/>
            <person name="Sargent D.J."/>
            <person name="Mead D."/>
            <person name="Buti M."/>
            <person name="Cavallini A."/>
            <person name="Hytonen T."/>
            <person name="Andres J."/>
            <person name="Pham M."/>
            <person name="Weisz D."/>
            <person name="Mascagni F."/>
            <person name="Usai G."/>
            <person name="Natali L."/>
            <person name="Bassil N."/>
            <person name="Fernandez G.E."/>
            <person name="Lomsadze A."/>
            <person name="Armour M."/>
            <person name="Olukolu B."/>
            <person name="Poorten T."/>
            <person name="Britton C."/>
            <person name="Davik J."/>
            <person name="Ashrafi H."/>
            <person name="Aiden E.L."/>
            <person name="Borodovsky M."/>
            <person name="Worthington M."/>
        </authorList>
    </citation>
    <scope>NUCLEOTIDE SEQUENCE [LARGE SCALE GENOMIC DNA]</scope>
    <source>
        <strain evidence="16">PI 553951</strain>
    </source>
</reference>
<dbReference type="SMART" id="SM00184">
    <property type="entry name" value="RING"/>
    <property type="match status" value="2"/>
</dbReference>
<keyword evidence="10 13" id="KW-0863">Zinc-finger</keyword>
<dbReference type="InterPro" id="IPR013083">
    <property type="entry name" value="Znf_RING/FYVE/PHD"/>
</dbReference>
<keyword evidence="8" id="KW-0479">Metal-binding</keyword>
<comment type="pathway">
    <text evidence="4">Protein modification; protein ubiquitination.</text>
</comment>
<dbReference type="CDD" id="cd22584">
    <property type="entry name" value="Rcat_RBR_unk"/>
    <property type="match status" value="1"/>
</dbReference>
<comment type="caution">
    <text evidence="16">The sequence shown here is derived from an EMBL/GenBank/DDBJ whole genome shotgun (WGS) entry which is preliminary data.</text>
</comment>
<organism evidence="16 17">
    <name type="scientific">Rubus argutus</name>
    <name type="common">Southern blackberry</name>
    <dbReference type="NCBI Taxonomy" id="59490"/>
    <lineage>
        <taxon>Eukaryota</taxon>
        <taxon>Viridiplantae</taxon>
        <taxon>Streptophyta</taxon>
        <taxon>Embryophyta</taxon>
        <taxon>Tracheophyta</taxon>
        <taxon>Spermatophyta</taxon>
        <taxon>Magnoliopsida</taxon>
        <taxon>eudicotyledons</taxon>
        <taxon>Gunneridae</taxon>
        <taxon>Pentapetalae</taxon>
        <taxon>rosids</taxon>
        <taxon>fabids</taxon>
        <taxon>Rosales</taxon>
        <taxon>Rosaceae</taxon>
        <taxon>Rosoideae</taxon>
        <taxon>Rosoideae incertae sedis</taxon>
        <taxon>Rubus</taxon>
    </lineage>
</organism>
<evidence type="ECO:0000256" key="9">
    <source>
        <dbReference type="ARBA" id="ARBA00022737"/>
    </source>
</evidence>
<feature type="domain" description="RING-type" evidence="14">
    <location>
        <begin position="33"/>
        <end position="79"/>
    </location>
</feature>
<evidence type="ECO:0000256" key="11">
    <source>
        <dbReference type="ARBA" id="ARBA00022786"/>
    </source>
</evidence>
<comment type="function">
    <text evidence="3">Might act as an E3 ubiquitin-protein ligase, or as part of E3 complex, which accepts ubiquitin from specific E2 ubiquitin-conjugating enzymes and then transfers it to substrates.</text>
</comment>
<comment type="catalytic activity">
    <reaction evidence="1">
        <text>[E2 ubiquitin-conjugating enzyme]-S-ubiquitinyl-L-cysteine + [acceptor protein]-L-lysine = [E2 ubiquitin-conjugating enzyme]-L-cysteine + [acceptor protein]-N(6)-ubiquitinyl-L-lysine.</text>
        <dbReference type="EC" id="2.3.2.31"/>
    </reaction>
</comment>
<dbReference type="InterPro" id="IPR044066">
    <property type="entry name" value="TRIAD_supradom"/>
</dbReference>
<dbReference type="PANTHER" id="PTHR11685">
    <property type="entry name" value="RBR FAMILY RING FINGER AND IBR DOMAIN-CONTAINING"/>
    <property type="match status" value="1"/>
</dbReference>
<dbReference type="EC" id="2.3.2.31" evidence="6"/>
<evidence type="ECO:0000256" key="1">
    <source>
        <dbReference type="ARBA" id="ARBA00001798"/>
    </source>
</evidence>
<dbReference type="PROSITE" id="PS50089">
    <property type="entry name" value="ZF_RING_2"/>
    <property type="match status" value="1"/>
</dbReference>
<evidence type="ECO:0000256" key="13">
    <source>
        <dbReference type="PROSITE-ProRule" id="PRU00175"/>
    </source>
</evidence>
<dbReference type="Proteomes" id="UP001457282">
    <property type="component" value="Unassembled WGS sequence"/>
</dbReference>
<dbReference type="InterPro" id="IPR031127">
    <property type="entry name" value="E3_UB_ligase_RBR"/>
</dbReference>
<dbReference type="InterPro" id="IPR002867">
    <property type="entry name" value="IBR_dom"/>
</dbReference>
<dbReference type="Gene3D" id="3.30.40.10">
    <property type="entry name" value="Zinc/RING finger domain, C3HC4 (zinc finger)"/>
    <property type="match status" value="1"/>
</dbReference>
<dbReference type="PROSITE" id="PS00518">
    <property type="entry name" value="ZF_RING_1"/>
    <property type="match status" value="1"/>
</dbReference>
<dbReference type="GO" id="GO:0016567">
    <property type="term" value="P:protein ubiquitination"/>
    <property type="evidence" value="ECO:0007669"/>
    <property type="project" value="InterPro"/>
</dbReference>
<dbReference type="Pfam" id="PF01485">
    <property type="entry name" value="IBR"/>
    <property type="match status" value="2"/>
</dbReference>
<dbReference type="FunFam" id="1.20.120.1750:FF:000018">
    <property type="entry name" value="RBR-type E3 ubiquitin transferase"/>
    <property type="match status" value="1"/>
</dbReference>
<dbReference type="Pfam" id="PF00097">
    <property type="entry name" value="zf-C3HC4"/>
    <property type="match status" value="1"/>
</dbReference>